<dbReference type="PANTHER" id="PTHR48042:SF4">
    <property type="entry name" value="ABC TRANSPORTER DOMAIN-CONTAINING PROTEIN"/>
    <property type="match status" value="1"/>
</dbReference>
<dbReference type="PANTHER" id="PTHR48042">
    <property type="entry name" value="ABC TRANSPORTER G FAMILY MEMBER 11"/>
    <property type="match status" value="1"/>
</dbReference>
<dbReference type="Pfam" id="PF01061">
    <property type="entry name" value="ABC2_membrane"/>
    <property type="match status" value="1"/>
</dbReference>
<keyword evidence="5" id="KW-0547">Nucleotide-binding</keyword>
<sequence>MERDGECEKNGAKDCTEIKSNSYRGVFLTWNDLWVSVGNGKKGNKSILQGLTGYACPGDLLAIMGPSGCGKSTLLDSLAGRLDSKLKQSGEILINGRKQQLAYGTSAYATQNIVLTWTLTTREAVYYSAQLQLPNTMSRAEKRDRAEMIINEMGLQSCIDTKIGGWGNKGLSTGQQRRVSICIEILTRPKLLFLDEPTSGLDSSASYHVMKRTVKLAKRYGMTVVVSLHQPSSEIFKLLDNLCLLSLGRTIYFGSSNAVNQFFSTNAFSCSHLQNPADEYLQRINTDFIEEVESSVEEQTTKMEIIDMLVESYASSEIYNLILGEVAQINVQQIGVMEMRRGHASFFFQCLVLTERSFVNMYRDLGYYWLRLVTYVALAFSLGTVFHNIGNSYSSMQARGSVIMFIVSLQTLMATGGFPSFVEEMKVFRRERLNGHYGVATFVISNTISSIPFVFLVAVIPGVIAYYLVGLQQGIGRFLYFTMTLHACIMLVEGLMMVVASLVPNFLTGLIITSGIQGLMILSGGFFRLANDLPKIFWKYPMYYISFHKYAFQGLFKNEFEGLKFPKTQYDGGSYLIDGDTILRDVWQVEMDYSKWIDLDILILMVVLYRLLFFGINKIGEKMKHHH</sequence>
<keyword evidence="12" id="KW-1185">Reference proteome</keyword>
<name>A0ABD3B6F5_9GENT</name>
<evidence type="ECO:0000313" key="11">
    <source>
        <dbReference type="EMBL" id="KAL3538677.1"/>
    </source>
</evidence>
<dbReference type="GO" id="GO:0005524">
    <property type="term" value="F:ATP binding"/>
    <property type="evidence" value="ECO:0007669"/>
    <property type="project" value="UniProtKB-KW"/>
</dbReference>
<feature type="transmembrane region" description="Helical" evidence="9">
    <location>
        <begin position="478"/>
        <end position="500"/>
    </location>
</feature>
<comment type="caution">
    <text evidence="11">The sequence shown here is derived from an EMBL/GenBank/DDBJ whole genome shotgun (WGS) entry which is preliminary data.</text>
</comment>
<keyword evidence="7 9" id="KW-1133">Transmembrane helix</keyword>
<keyword evidence="3" id="KW-0813">Transport</keyword>
<organism evidence="11 12">
    <name type="scientific">Cinchona calisaya</name>
    <dbReference type="NCBI Taxonomy" id="153742"/>
    <lineage>
        <taxon>Eukaryota</taxon>
        <taxon>Viridiplantae</taxon>
        <taxon>Streptophyta</taxon>
        <taxon>Embryophyta</taxon>
        <taxon>Tracheophyta</taxon>
        <taxon>Spermatophyta</taxon>
        <taxon>Magnoliopsida</taxon>
        <taxon>eudicotyledons</taxon>
        <taxon>Gunneridae</taxon>
        <taxon>Pentapetalae</taxon>
        <taxon>asterids</taxon>
        <taxon>lamiids</taxon>
        <taxon>Gentianales</taxon>
        <taxon>Rubiaceae</taxon>
        <taxon>Cinchonoideae</taxon>
        <taxon>Cinchoneae</taxon>
        <taxon>Cinchona</taxon>
    </lineage>
</organism>
<evidence type="ECO:0000256" key="7">
    <source>
        <dbReference type="ARBA" id="ARBA00022989"/>
    </source>
</evidence>
<comment type="subcellular location">
    <subcellularLocation>
        <location evidence="1">Membrane</location>
        <topology evidence="1">Multi-pass membrane protein</topology>
    </subcellularLocation>
</comment>
<reference evidence="11 12" key="1">
    <citation type="submission" date="2024-11" db="EMBL/GenBank/DDBJ databases">
        <title>A near-complete genome assembly of Cinchona calisaya.</title>
        <authorList>
            <person name="Lian D.C."/>
            <person name="Zhao X.W."/>
            <person name="Wei L."/>
        </authorList>
    </citation>
    <scope>NUCLEOTIDE SEQUENCE [LARGE SCALE GENOMIC DNA]</scope>
    <source>
        <tissue evidence="11">Nenye</tissue>
    </source>
</reference>
<dbReference type="GO" id="GO:0016020">
    <property type="term" value="C:membrane"/>
    <property type="evidence" value="ECO:0007669"/>
    <property type="project" value="UniProtKB-SubCell"/>
</dbReference>
<dbReference type="SUPFAM" id="SSF52540">
    <property type="entry name" value="P-loop containing nucleoside triphosphate hydrolases"/>
    <property type="match status" value="1"/>
</dbReference>
<dbReference type="SMART" id="SM00382">
    <property type="entry name" value="AAA"/>
    <property type="match status" value="1"/>
</dbReference>
<dbReference type="AlphaFoldDB" id="A0ABD3B6F5"/>
<proteinExistence type="inferred from homology"/>
<protein>
    <recommendedName>
        <fullName evidence="10">ABC transporter domain-containing protein</fullName>
    </recommendedName>
</protein>
<feature type="transmembrane region" description="Helical" evidence="9">
    <location>
        <begin position="506"/>
        <end position="530"/>
    </location>
</feature>
<dbReference type="EMBL" id="JBJUIK010000001">
    <property type="protein sequence ID" value="KAL3538677.1"/>
    <property type="molecule type" value="Genomic_DNA"/>
</dbReference>
<evidence type="ECO:0000256" key="4">
    <source>
        <dbReference type="ARBA" id="ARBA00022692"/>
    </source>
</evidence>
<evidence type="ECO:0000256" key="8">
    <source>
        <dbReference type="ARBA" id="ARBA00023136"/>
    </source>
</evidence>
<evidence type="ECO:0000259" key="10">
    <source>
        <dbReference type="PROSITE" id="PS50893"/>
    </source>
</evidence>
<keyword evidence="4 9" id="KW-0812">Transmembrane</keyword>
<dbReference type="InterPro" id="IPR043926">
    <property type="entry name" value="ABCG_dom"/>
</dbReference>
<feature type="transmembrane region" description="Helical" evidence="9">
    <location>
        <begin position="442"/>
        <end position="469"/>
    </location>
</feature>
<evidence type="ECO:0000256" key="2">
    <source>
        <dbReference type="ARBA" id="ARBA00005814"/>
    </source>
</evidence>
<dbReference type="InterPro" id="IPR052215">
    <property type="entry name" value="Plant_ABCG"/>
</dbReference>
<dbReference type="Pfam" id="PF19055">
    <property type="entry name" value="ABC2_membrane_7"/>
    <property type="match status" value="1"/>
</dbReference>
<evidence type="ECO:0000256" key="6">
    <source>
        <dbReference type="ARBA" id="ARBA00022840"/>
    </source>
</evidence>
<evidence type="ECO:0000256" key="5">
    <source>
        <dbReference type="ARBA" id="ARBA00022741"/>
    </source>
</evidence>
<dbReference type="PROSITE" id="PS50893">
    <property type="entry name" value="ABC_TRANSPORTER_2"/>
    <property type="match status" value="1"/>
</dbReference>
<feature type="transmembrane region" description="Helical" evidence="9">
    <location>
        <begin position="368"/>
        <end position="390"/>
    </location>
</feature>
<keyword evidence="8 9" id="KW-0472">Membrane</keyword>
<dbReference type="Proteomes" id="UP001630127">
    <property type="component" value="Unassembled WGS sequence"/>
</dbReference>
<dbReference type="InterPro" id="IPR003439">
    <property type="entry name" value="ABC_transporter-like_ATP-bd"/>
</dbReference>
<dbReference type="InterPro" id="IPR027417">
    <property type="entry name" value="P-loop_NTPase"/>
</dbReference>
<evidence type="ECO:0000256" key="9">
    <source>
        <dbReference type="SAM" id="Phobius"/>
    </source>
</evidence>
<keyword evidence="6" id="KW-0067">ATP-binding</keyword>
<feature type="domain" description="ABC transporter" evidence="10">
    <location>
        <begin position="28"/>
        <end position="272"/>
    </location>
</feature>
<evidence type="ECO:0000313" key="12">
    <source>
        <dbReference type="Proteomes" id="UP001630127"/>
    </source>
</evidence>
<dbReference type="InterPro" id="IPR003593">
    <property type="entry name" value="AAA+_ATPase"/>
</dbReference>
<dbReference type="Gene3D" id="3.40.50.300">
    <property type="entry name" value="P-loop containing nucleotide triphosphate hydrolases"/>
    <property type="match status" value="1"/>
</dbReference>
<feature type="transmembrane region" description="Helical" evidence="9">
    <location>
        <begin position="402"/>
        <end position="422"/>
    </location>
</feature>
<dbReference type="Pfam" id="PF00005">
    <property type="entry name" value="ABC_tran"/>
    <property type="match status" value="1"/>
</dbReference>
<accession>A0ABD3B6F5</accession>
<evidence type="ECO:0000256" key="1">
    <source>
        <dbReference type="ARBA" id="ARBA00004141"/>
    </source>
</evidence>
<evidence type="ECO:0000256" key="3">
    <source>
        <dbReference type="ARBA" id="ARBA00022448"/>
    </source>
</evidence>
<comment type="similarity">
    <text evidence="2">Belongs to the ABC transporter superfamily. ABCG family. Eye pigment precursor importer (TC 3.A.1.204) subfamily.</text>
</comment>
<dbReference type="InterPro" id="IPR013525">
    <property type="entry name" value="ABC2_TM"/>
</dbReference>
<gene>
    <name evidence="11" type="ORF">ACH5RR_002043</name>
</gene>
<feature type="transmembrane region" description="Helical" evidence="9">
    <location>
        <begin position="601"/>
        <end position="620"/>
    </location>
</feature>